<reference evidence="4 5" key="1">
    <citation type="submission" date="2016-10" db="EMBL/GenBank/DDBJ databases">
        <authorList>
            <person name="de Groot N.N."/>
        </authorList>
    </citation>
    <scope>NUCLEOTIDE SEQUENCE [LARGE SCALE GENOMIC DNA]</scope>
    <source>
        <strain evidence="4 5">CGMCC 1.11030</strain>
    </source>
</reference>
<keyword evidence="5" id="KW-1185">Reference proteome</keyword>
<dbReference type="OrthoDB" id="9805051at2"/>
<comment type="similarity">
    <text evidence="2">Belongs to the RbfA family.</text>
</comment>
<dbReference type="Gene3D" id="3.30.300.20">
    <property type="match status" value="1"/>
</dbReference>
<dbReference type="AlphaFoldDB" id="A0A1I3LTV1"/>
<evidence type="ECO:0000256" key="1">
    <source>
        <dbReference type="ARBA" id="ARBA00022517"/>
    </source>
</evidence>
<dbReference type="InterPro" id="IPR023799">
    <property type="entry name" value="RbfA_dom_sf"/>
</dbReference>
<feature type="compositionally biased region" description="Acidic residues" evidence="3">
    <location>
        <begin position="130"/>
        <end position="143"/>
    </location>
</feature>
<dbReference type="GO" id="GO:0030490">
    <property type="term" value="P:maturation of SSU-rRNA"/>
    <property type="evidence" value="ECO:0007669"/>
    <property type="project" value="UniProtKB-UniRule"/>
</dbReference>
<evidence type="ECO:0000313" key="5">
    <source>
        <dbReference type="Proteomes" id="UP000199377"/>
    </source>
</evidence>
<comment type="function">
    <text evidence="2">One of several proteins that assist in the late maturation steps of the functional core of the 30S ribosomal subunit. Associates with free 30S ribosomal subunits (but not with 30S subunits that are part of 70S ribosomes or polysomes). Required for efficient processing of 16S rRNA. May interact with the 5'-terminal helix region of 16S rRNA.</text>
</comment>
<sequence length="143" mass="16562">MHRSRHGEGRGPSQRQLKVGELVRRAVSDVLMRGDLHDPDLERFSITVSEARMSPDLRHAEIFVMPLGGAGEDEVVALLDRNRQELRRAVTREVKLKFSPDLRFRLDRSFDRMDETRRLLADDRVKRDLDEDDAPEDDDGEAR</sequence>
<dbReference type="GO" id="GO:0005829">
    <property type="term" value="C:cytosol"/>
    <property type="evidence" value="ECO:0007669"/>
    <property type="project" value="TreeGrafter"/>
</dbReference>
<dbReference type="RefSeq" id="WP_092863473.1">
    <property type="nucleotide sequence ID" value="NZ_FOQH01000010.1"/>
</dbReference>
<gene>
    <name evidence="2" type="primary">rbfA</name>
    <name evidence="4" type="ORF">SAMN05216258_110176</name>
</gene>
<dbReference type="SUPFAM" id="SSF89919">
    <property type="entry name" value="Ribosome-binding factor A, RbfA"/>
    <property type="match status" value="1"/>
</dbReference>
<dbReference type="InterPro" id="IPR015946">
    <property type="entry name" value="KH_dom-like_a/b"/>
</dbReference>
<dbReference type="GO" id="GO:0043024">
    <property type="term" value="F:ribosomal small subunit binding"/>
    <property type="evidence" value="ECO:0007669"/>
    <property type="project" value="TreeGrafter"/>
</dbReference>
<dbReference type="PANTHER" id="PTHR33515">
    <property type="entry name" value="RIBOSOME-BINDING FACTOR A, CHLOROPLASTIC-RELATED"/>
    <property type="match status" value="1"/>
</dbReference>
<evidence type="ECO:0000313" key="4">
    <source>
        <dbReference type="EMBL" id="SFI88152.1"/>
    </source>
</evidence>
<dbReference type="EMBL" id="FOQH01000010">
    <property type="protein sequence ID" value="SFI88152.1"/>
    <property type="molecule type" value="Genomic_DNA"/>
</dbReference>
<evidence type="ECO:0000256" key="3">
    <source>
        <dbReference type="SAM" id="MobiDB-lite"/>
    </source>
</evidence>
<dbReference type="InterPro" id="IPR020053">
    <property type="entry name" value="Ribosome-bd_factorA_CS"/>
</dbReference>
<dbReference type="STRING" id="1114924.SAMN05216258_110176"/>
<accession>A0A1I3LTV1</accession>
<protein>
    <recommendedName>
        <fullName evidence="2">Ribosome-binding factor A</fullName>
    </recommendedName>
</protein>
<dbReference type="InterPro" id="IPR000238">
    <property type="entry name" value="RbfA"/>
</dbReference>
<keyword evidence="1 2" id="KW-0690">Ribosome biogenesis</keyword>
<evidence type="ECO:0000256" key="2">
    <source>
        <dbReference type="HAMAP-Rule" id="MF_00003"/>
    </source>
</evidence>
<dbReference type="PROSITE" id="PS01319">
    <property type="entry name" value="RBFA"/>
    <property type="match status" value="1"/>
</dbReference>
<comment type="subunit">
    <text evidence="2">Monomer. Binds 30S ribosomal subunits, but not 50S ribosomal subunits or 70S ribosomes.</text>
</comment>
<dbReference type="PANTHER" id="PTHR33515:SF1">
    <property type="entry name" value="RIBOSOME-BINDING FACTOR A, CHLOROPLASTIC-RELATED"/>
    <property type="match status" value="1"/>
</dbReference>
<organism evidence="4 5">
    <name type="scientific">Albimonas pacifica</name>
    <dbReference type="NCBI Taxonomy" id="1114924"/>
    <lineage>
        <taxon>Bacteria</taxon>
        <taxon>Pseudomonadati</taxon>
        <taxon>Pseudomonadota</taxon>
        <taxon>Alphaproteobacteria</taxon>
        <taxon>Rhodobacterales</taxon>
        <taxon>Paracoccaceae</taxon>
        <taxon>Albimonas</taxon>
    </lineage>
</organism>
<keyword evidence="2" id="KW-0963">Cytoplasm</keyword>
<dbReference type="Pfam" id="PF02033">
    <property type="entry name" value="RBFA"/>
    <property type="match status" value="1"/>
</dbReference>
<feature type="region of interest" description="Disordered" evidence="3">
    <location>
        <begin position="124"/>
        <end position="143"/>
    </location>
</feature>
<name>A0A1I3LTV1_9RHOB</name>
<dbReference type="Proteomes" id="UP000199377">
    <property type="component" value="Unassembled WGS sequence"/>
</dbReference>
<dbReference type="HAMAP" id="MF_00003">
    <property type="entry name" value="RbfA"/>
    <property type="match status" value="1"/>
</dbReference>
<comment type="subcellular location">
    <subcellularLocation>
        <location evidence="2">Cytoplasm</location>
    </subcellularLocation>
</comment>
<proteinExistence type="inferred from homology"/>
<dbReference type="NCBIfam" id="NF001802">
    <property type="entry name" value="PRK00521.2-5"/>
    <property type="match status" value="1"/>
</dbReference>